<name>A0A6I6MT24_9CAUL</name>
<keyword evidence="1" id="KW-0812">Transmembrane</keyword>
<keyword evidence="1" id="KW-0472">Membrane</keyword>
<dbReference type="RefSeq" id="WP_158767281.1">
    <property type="nucleotide sequence ID" value="NZ_CP047045.1"/>
</dbReference>
<accession>A0A6I6MT24</accession>
<dbReference type="EMBL" id="CP047045">
    <property type="protein sequence ID" value="QGZ96498.1"/>
    <property type="molecule type" value="Genomic_DNA"/>
</dbReference>
<dbReference type="KEGG" id="tsv:DSM104635_03358"/>
<keyword evidence="1" id="KW-1133">Transmembrane helix</keyword>
<protein>
    <submittedName>
        <fullName evidence="2">Uncharacterized protein</fullName>
    </submittedName>
</protein>
<feature type="transmembrane region" description="Helical" evidence="1">
    <location>
        <begin position="6"/>
        <end position="27"/>
    </location>
</feature>
<evidence type="ECO:0000256" key="1">
    <source>
        <dbReference type="SAM" id="Phobius"/>
    </source>
</evidence>
<gene>
    <name evidence="2" type="ORF">DSM104635_03358</name>
</gene>
<evidence type="ECO:0000313" key="2">
    <source>
        <dbReference type="EMBL" id="QGZ96498.1"/>
    </source>
</evidence>
<reference evidence="3" key="1">
    <citation type="submission" date="2019-12" db="EMBL/GenBank/DDBJ databases">
        <title>Complete genome of Terracaulis silvestris 0127_4.</title>
        <authorList>
            <person name="Vieira S."/>
            <person name="Riedel T."/>
            <person name="Sproer C."/>
            <person name="Pascual J."/>
            <person name="Boedeker C."/>
            <person name="Overmann J."/>
        </authorList>
    </citation>
    <scope>NUCLEOTIDE SEQUENCE [LARGE SCALE GENOMIC DNA]</scope>
    <source>
        <strain evidence="3">0127_4</strain>
    </source>
</reference>
<proteinExistence type="predicted"/>
<keyword evidence="3" id="KW-1185">Reference proteome</keyword>
<organism evidence="2 3">
    <name type="scientific">Terricaulis silvestris</name>
    <dbReference type="NCBI Taxonomy" id="2686094"/>
    <lineage>
        <taxon>Bacteria</taxon>
        <taxon>Pseudomonadati</taxon>
        <taxon>Pseudomonadota</taxon>
        <taxon>Alphaproteobacteria</taxon>
        <taxon>Caulobacterales</taxon>
        <taxon>Caulobacteraceae</taxon>
        <taxon>Terricaulis</taxon>
    </lineage>
</organism>
<dbReference type="AlphaFoldDB" id="A0A6I6MT24"/>
<evidence type="ECO:0000313" key="3">
    <source>
        <dbReference type="Proteomes" id="UP000431269"/>
    </source>
</evidence>
<dbReference type="Proteomes" id="UP000431269">
    <property type="component" value="Chromosome"/>
</dbReference>
<sequence>MRSWVFHPLIFYPLALILAVLAVTVSLKPQAWPRDPAPVAAASTQGALVFSGEAFDSPQPSPDQNLTVIRDYLGKAQTLRIAVHEDQQLPPTPNDRGVRLLLTPQDAAALNGRLLTVEVSFDALPVNAAQALAVSVQGDGPVAWASQPLPNENATLRFELPAQTNPNAIGLRAINAGGDAAFGVEITRIRIIPHA</sequence>